<dbReference type="OrthoDB" id="9815002at2"/>
<dbReference type="PROSITE" id="PS51782">
    <property type="entry name" value="LYSM"/>
    <property type="match status" value="3"/>
</dbReference>
<dbReference type="CDD" id="cd16894">
    <property type="entry name" value="MltD-like"/>
    <property type="match status" value="1"/>
</dbReference>
<gene>
    <name evidence="1" type="primary">mltD</name>
    <name evidence="1" type="ORF">N508_001328</name>
</gene>
<organism evidence="1 2">
    <name type="scientific">Mucispirillum schaedleri ASF457</name>
    <dbReference type="NCBI Taxonomy" id="1379858"/>
    <lineage>
        <taxon>Bacteria</taxon>
        <taxon>Pseudomonadati</taxon>
        <taxon>Deferribacterota</taxon>
        <taxon>Deferribacteres</taxon>
        <taxon>Deferribacterales</taxon>
        <taxon>Mucispirillaceae</taxon>
        <taxon>Mucispirillum</taxon>
    </lineage>
</organism>
<dbReference type="RefSeq" id="WP_023275613.1">
    <property type="nucleotide sequence ID" value="NZ_CP097562.1"/>
</dbReference>
<accession>V2RLI0</accession>
<dbReference type="SMART" id="SM00257">
    <property type="entry name" value="LysM"/>
    <property type="match status" value="3"/>
</dbReference>
<keyword evidence="1" id="KW-0456">Lyase</keyword>
<dbReference type="EC" id="4.2.2.-" evidence="1"/>
<protein>
    <submittedName>
        <fullName evidence="1">Membrane-bound lytic murein transglycosylase D</fullName>
        <ecNumber evidence="1">4.2.2.-</ecNumber>
    </submittedName>
</protein>
<reference evidence="1" key="2">
    <citation type="submission" date="2022-05" db="EMBL/GenBank/DDBJ databases">
        <authorList>
            <person name="Proctor A.L."/>
            <person name="Phillips G.J."/>
            <person name="Wannemuehler M.J."/>
        </authorList>
    </citation>
    <scope>NUCLEOTIDE SEQUENCE</scope>
    <source>
        <strain evidence="1">ASF457</strain>
    </source>
</reference>
<dbReference type="PANTHER" id="PTHR33734">
    <property type="entry name" value="LYSM DOMAIN-CONTAINING GPI-ANCHORED PROTEIN 2"/>
    <property type="match status" value="1"/>
</dbReference>
<dbReference type="Pfam" id="PF01476">
    <property type="entry name" value="LysM"/>
    <property type="match status" value="3"/>
</dbReference>
<dbReference type="eggNOG" id="COG0741">
    <property type="taxonomic scope" value="Bacteria"/>
</dbReference>
<dbReference type="Gene3D" id="1.10.530.10">
    <property type="match status" value="1"/>
</dbReference>
<dbReference type="Proteomes" id="UP000017429">
    <property type="component" value="Chromosome"/>
</dbReference>
<dbReference type="AlphaFoldDB" id="V2RLI0"/>
<dbReference type="eggNOG" id="COG1388">
    <property type="taxonomic scope" value="Bacteria"/>
</dbReference>
<reference evidence="1" key="3">
    <citation type="submission" date="2022-06" db="EMBL/GenBank/DDBJ databases">
        <title>Resources to Facilitate Use of the Altered Schaedler Flora (ASF) Mouse Model to Study Microbiome Function.</title>
        <authorList>
            <person name="Proctor A."/>
            <person name="Parvinroo S."/>
            <person name="Richie T."/>
            <person name="Jia X."/>
            <person name="Lee S.T.M."/>
            <person name="Karp P.D."/>
            <person name="Paley S."/>
            <person name="Kostic A.D."/>
            <person name="Pierre J.F."/>
            <person name="Wannemuehler M.J."/>
            <person name="Phillips G.J."/>
        </authorList>
    </citation>
    <scope>NUCLEOTIDE SEQUENCE</scope>
    <source>
        <strain evidence="1">ASF457</strain>
    </source>
</reference>
<dbReference type="GO" id="GO:0008932">
    <property type="term" value="F:lytic endotransglycosylase activity"/>
    <property type="evidence" value="ECO:0007669"/>
    <property type="project" value="TreeGrafter"/>
</dbReference>
<dbReference type="KEGG" id="msch:N508_001328"/>
<dbReference type="InterPro" id="IPR008258">
    <property type="entry name" value="Transglycosylase_SLT_dom_1"/>
</dbReference>
<reference evidence="1" key="1">
    <citation type="journal article" date="2014" name="Genome Announc.">
        <title>Draft genome sequences of the altered schaedler flora, a defined bacterial community from gnotobiotic mice.</title>
        <authorList>
            <person name="Wannemuehler M.J."/>
            <person name="Overstreet A.M."/>
            <person name="Ward D.V."/>
            <person name="Phillips G.J."/>
        </authorList>
    </citation>
    <scope>NUCLEOTIDE SEQUENCE</scope>
    <source>
        <strain evidence="1">ASF457</strain>
    </source>
</reference>
<dbReference type="SUPFAM" id="SSF53955">
    <property type="entry name" value="Lysozyme-like"/>
    <property type="match status" value="1"/>
</dbReference>
<evidence type="ECO:0000313" key="2">
    <source>
        <dbReference type="Proteomes" id="UP000017429"/>
    </source>
</evidence>
<dbReference type="PROSITE" id="PS51257">
    <property type="entry name" value="PROKAR_LIPOPROTEIN"/>
    <property type="match status" value="1"/>
</dbReference>
<dbReference type="Gene3D" id="3.10.350.10">
    <property type="entry name" value="LysM domain"/>
    <property type="match status" value="3"/>
</dbReference>
<dbReference type="InterPro" id="IPR023346">
    <property type="entry name" value="Lysozyme-like_dom_sf"/>
</dbReference>
<dbReference type="EMBL" id="CP097562">
    <property type="protein sequence ID" value="USF24245.1"/>
    <property type="molecule type" value="Genomic_DNA"/>
</dbReference>
<dbReference type="Pfam" id="PF01464">
    <property type="entry name" value="SLT"/>
    <property type="match status" value="1"/>
</dbReference>
<dbReference type="CDD" id="cd00118">
    <property type="entry name" value="LysM"/>
    <property type="match status" value="2"/>
</dbReference>
<dbReference type="InterPro" id="IPR036779">
    <property type="entry name" value="LysM_dom_sf"/>
</dbReference>
<sequence>MKKIKLSIILAGAFILTSCAGTANQQLKETIREAGNIVKEESDYYEIFTAIDDSTLPLPDLSIYSSYSSDDVEENSPYYEEFKEFNVPMAMTGRVNAYIKYYTERVPLTTQSWLNRSNKYMYLVKDIFLQEGLPSDLVVLAFTESGYNTHAVSHAGATGMWQFMQGTGKMYGMEQNFWIDERRDFEKATRAAAKYLKSLYERFGDWYLALAAYNAGPGRMARAIQKHDTNDFFAISSRNTLKLETRDYVPKYLAQLIVYKNYLKYGFTMPADMPLLFSTIEAPASTNIYWLADELGVSYELMRDLNPALKLPITPPHAYKIRVPYLRDNEAKKILARASAIERARYKIYEGKRGESVAEIAQKFDVSKEDISRVNGIKRESLLTSRKIFIPVKEYSNIKIDSMFAQVLEKIDPKYYKVKKGDTFIGIAHNHNMRMKDLQKLNPNIKPSRIYPGQYIMVTRDGYTNVSYTAKKSSRQVANVKYRVKNGDSLWSIAKKFNTSVASIKSINKLKSSNIYAGRVLTIKKNVK</sequence>
<dbReference type="PANTHER" id="PTHR33734:SF22">
    <property type="entry name" value="MEMBRANE-BOUND LYTIC MUREIN TRANSGLYCOSYLASE D"/>
    <property type="match status" value="1"/>
</dbReference>
<keyword evidence="2" id="KW-1185">Reference proteome</keyword>
<proteinExistence type="predicted"/>
<dbReference type="SUPFAM" id="SSF54106">
    <property type="entry name" value="LysM domain"/>
    <property type="match status" value="3"/>
</dbReference>
<name>V2RLI0_9BACT</name>
<evidence type="ECO:0000313" key="1">
    <source>
        <dbReference type="EMBL" id="USF24245.1"/>
    </source>
</evidence>
<dbReference type="InterPro" id="IPR018392">
    <property type="entry name" value="LysM"/>
</dbReference>